<comment type="caution">
    <text evidence="3">The sequence shown here is derived from an EMBL/GenBank/DDBJ whole genome shotgun (WGS) entry which is preliminary data.</text>
</comment>
<feature type="transmembrane region" description="Helical" evidence="2">
    <location>
        <begin position="42"/>
        <end position="60"/>
    </location>
</feature>
<sequence>MFPNLTYTNSDSVSRTISPTPNRERNNITSQFFNCLQPFTRFWGIFTSIVLCGVGVDFAVHHHSTGYYLIASSVLVFWLETTWVITLFLQLSTRSENNKTWRCWQGVVWVSGWKKTLAYGPLGAIPLIWPNKLWLAYAAGGQLITLAVFHLLLSFKGRRRRKRKDRLLNGDIDSFESSRFEEVTEVLDDSLPEPIPGSSHSLSDSLAEPDTILEI</sequence>
<accession>A0AAN7VWT2</accession>
<organism evidence="3 4">
    <name type="scientific">Pyrocoelia pectoralis</name>
    <dbReference type="NCBI Taxonomy" id="417401"/>
    <lineage>
        <taxon>Eukaryota</taxon>
        <taxon>Metazoa</taxon>
        <taxon>Ecdysozoa</taxon>
        <taxon>Arthropoda</taxon>
        <taxon>Hexapoda</taxon>
        <taxon>Insecta</taxon>
        <taxon>Pterygota</taxon>
        <taxon>Neoptera</taxon>
        <taxon>Endopterygota</taxon>
        <taxon>Coleoptera</taxon>
        <taxon>Polyphaga</taxon>
        <taxon>Elateriformia</taxon>
        <taxon>Elateroidea</taxon>
        <taxon>Lampyridae</taxon>
        <taxon>Lampyrinae</taxon>
        <taxon>Pyrocoelia</taxon>
    </lineage>
</organism>
<feature type="transmembrane region" description="Helical" evidence="2">
    <location>
        <begin position="67"/>
        <end position="89"/>
    </location>
</feature>
<keyword evidence="2" id="KW-1133">Transmembrane helix</keyword>
<feature type="transmembrane region" description="Helical" evidence="2">
    <location>
        <begin position="134"/>
        <end position="155"/>
    </location>
</feature>
<keyword evidence="2" id="KW-0472">Membrane</keyword>
<protein>
    <submittedName>
        <fullName evidence="3">Uncharacterized protein</fullName>
    </submittedName>
</protein>
<keyword evidence="2" id="KW-0812">Transmembrane</keyword>
<dbReference type="EMBL" id="JAVRBK010000001">
    <property type="protein sequence ID" value="KAK5650939.1"/>
    <property type="molecule type" value="Genomic_DNA"/>
</dbReference>
<dbReference type="PANTHER" id="PTHR28474:SF1">
    <property type="entry name" value="TRANSMEMBRANE PROTEIN 72"/>
    <property type="match status" value="1"/>
</dbReference>
<gene>
    <name evidence="3" type="ORF">RI129_001968</name>
</gene>
<keyword evidence="4" id="KW-1185">Reference proteome</keyword>
<dbReference type="Proteomes" id="UP001329430">
    <property type="component" value="Chromosome 1"/>
</dbReference>
<proteinExistence type="predicted"/>
<dbReference type="AlphaFoldDB" id="A0AAN7VWT2"/>
<name>A0AAN7VWT2_9COLE</name>
<feature type="region of interest" description="Disordered" evidence="1">
    <location>
        <begin position="1"/>
        <end position="22"/>
    </location>
</feature>
<evidence type="ECO:0000313" key="4">
    <source>
        <dbReference type="Proteomes" id="UP001329430"/>
    </source>
</evidence>
<dbReference type="PANTHER" id="PTHR28474">
    <property type="entry name" value="TRANSMEMBRANE PROTEIN 72"/>
    <property type="match status" value="1"/>
</dbReference>
<dbReference type="Pfam" id="PF16054">
    <property type="entry name" value="TMEM72"/>
    <property type="match status" value="1"/>
</dbReference>
<evidence type="ECO:0000256" key="1">
    <source>
        <dbReference type="SAM" id="MobiDB-lite"/>
    </source>
</evidence>
<evidence type="ECO:0000256" key="2">
    <source>
        <dbReference type="SAM" id="Phobius"/>
    </source>
</evidence>
<reference evidence="3 4" key="1">
    <citation type="journal article" date="2024" name="Insects">
        <title>An Improved Chromosome-Level Genome Assembly of the Firefly Pyrocoelia pectoralis.</title>
        <authorList>
            <person name="Fu X."/>
            <person name="Meyer-Rochow V.B."/>
            <person name="Ballantyne L."/>
            <person name="Zhu X."/>
        </authorList>
    </citation>
    <scope>NUCLEOTIDE SEQUENCE [LARGE SCALE GENOMIC DNA]</scope>
    <source>
        <strain evidence="3">XCY_ONT2</strain>
    </source>
</reference>
<evidence type="ECO:0000313" key="3">
    <source>
        <dbReference type="EMBL" id="KAK5650939.1"/>
    </source>
</evidence>
<dbReference type="InterPro" id="IPR032055">
    <property type="entry name" value="TMEM72"/>
</dbReference>
<feature type="region of interest" description="Disordered" evidence="1">
    <location>
        <begin position="191"/>
        <end position="215"/>
    </location>
</feature>